<feature type="domain" description="ABC transporter" evidence="4">
    <location>
        <begin position="2"/>
        <end position="214"/>
    </location>
</feature>
<dbReference type="PROSITE" id="PS50893">
    <property type="entry name" value="ABC_TRANSPORTER_2"/>
    <property type="match status" value="1"/>
</dbReference>
<sequence>MDRSLNLIAVTIRRAGATLLSVDCEIAPGEVLSVMGPSGSGKSTLLSFVTGTLAPAFDVDGSVLLHGEDITRLPAHCRRIGLLFQDALLFPHMSVGQNLAFGLAPGPERRRDRRARIEAALAEVGLEGFAERDPATLSGGQRARVALMRMLLSEPCALLLDEPFSGLDAERRNQIRRLVFDRARARSLPVLMVTHDAEDAAAAGGRVLRIGGEDCG</sequence>
<evidence type="ECO:0000313" key="5">
    <source>
        <dbReference type="EMBL" id="ROU02892.1"/>
    </source>
</evidence>
<dbReference type="RefSeq" id="WP_123641442.1">
    <property type="nucleotide sequence ID" value="NZ_ML119083.1"/>
</dbReference>
<reference evidence="5 6" key="1">
    <citation type="submission" date="2018-10" db="EMBL/GenBank/DDBJ databases">
        <title>Histidinibacterium lentulum gen. nov., sp. nov., a marine bacterium from the culture broth of Picochlorum sp. 122.</title>
        <authorList>
            <person name="Wang G."/>
        </authorList>
    </citation>
    <scope>NUCLEOTIDE SEQUENCE [LARGE SCALE GENOMIC DNA]</scope>
    <source>
        <strain evidence="5 6">B17</strain>
    </source>
</reference>
<dbReference type="SMART" id="SM00382">
    <property type="entry name" value="AAA"/>
    <property type="match status" value="1"/>
</dbReference>
<name>A0A3N2R5Y0_9RHOB</name>
<dbReference type="EMBL" id="RDRB01000003">
    <property type="protein sequence ID" value="ROU02892.1"/>
    <property type="molecule type" value="Genomic_DNA"/>
</dbReference>
<evidence type="ECO:0000256" key="1">
    <source>
        <dbReference type="ARBA" id="ARBA00022448"/>
    </source>
</evidence>
<keyword evidence="3 5" id="KW-0067">ATP-binding</keyword>
<dbReference type="GO" id="GO:0005524">
    <property type="term" value="F:ATP binding"/>
    <property type="evidence" value="ECO:0007669"/>
    <property type="project" value="UniProtKB-KW"/>
</dbReference>
<dbReference type="OrthoDB" id="9802264at2"/>
<evidence type="ECO:0000256" key="3">
    <source>
        <dbReference type="ARBA" id="ARBA00022840"/>
    </source>
</evidence>
<accession>A0A3N2R5Y0</accession>
<dbReference type="InterPro" id="IPR003439">
    <property type="entry name" value="ABC_transporter-like_ATP-bd"/>
</dbReference>
<protein>
    <submittedName>
        <fullName evidence="5">ATP-binding cassette domain-containing protein</fullName>
    </submittedName>
</protein>
<proteinExistence type="predicted"/>
<dbReference type="InterPro" id="IPR027417">
    <property type="entry name" value="P-loop_NTPase"/>
</dbReference>
<keyword evidence="6" id="KW-1185">Reference proteome</keyword>
<dbReference type="InterPro" id="IPR050093">
    <property type="entry name" value="ABC_SmlMolc_Importer"/>
</dbReference>
<dbReference type="PANTHER" id="PTHR42781:SF4">
    <property type="entry name" value="SPERMIDINE_PUTRESCINE IMPORT ATP-BINDING PROTEIN POTA"/>
    <property type="match status" value="1"/>
</dbReference>
<evidence type="ECO:0000313" key="6">
    <source>
        <dbReference type="Proteomes" id="UP000268016"/>
    </source>
</evidence>
<evidence type="ECO:0000259" key="4">
    <source>
        <dbReference type="PROSITE" id="PS50893"/>
    </source>
</evidence>
<evidence type="ECO:0000256" key="2">
    <source>
        <dbReference type="ARBA" id="ARBA00022741"/>
    </source>
</evidence>
<dbReference type="Pfam" id="PF00005">
    <property type="entry name" value="ABC_tran"/>
    <property type="match status" value="1"/>
</dbReference>
<dbReference type="AlphaFoldDB" id="A0A3N2R5Y0"/>
<dbReference type="PANTHER" id="PTHR42781">
    <property type="entry name" value="SPERMIDINE/PUTRESCINE IMPORT ATP-BINDING PROTEIN POTA"/>
    <property type="match status" value="1"/>
</dbReference>
<dbReference type="GO" id="GO:0016887">
    <property type="term" value="F:ATP hydrolysis activity"/>
    <property type="evidence" value="ECO:0007669"/>
    <property type="project" value="InterPro"/>
</dbReference>
<comment type="caution">
    <text evidence="5">The sequence shown here is derived from an EMBL/GenBank/DDBJ whole genome shotgun (WGS) entry which is preliminary data.</text>
</comment>
<dbReference type="SUPFAM" id="SSF52540">
    <property type="entry name" value="P-loop containing nucleoside triphosphate hydrolases"/>
    <property type="match status" value="1"/>
</dbReference>
<gene>
    <name evidence="5" type="ORF">EAT49_06205</name>
</gene>
<keyword evidence="2" id="KW-0547">Nucleotide-binding</keyword>
<organism evidence="5 6">
    <name type="scientific">Histidinibacterium lentulum</name>
    <dbReference type="NCBI Taxonomy" id="2480588"/>
    <lineage>
        <taxon>Bacteria</taxon>
        <taxon>Pseudomonadati</taxon>
        <taxon>Pseudomonadota</taxon>
        <taxon>Alphaproteobacteria</taxon>
        <taxon>Rhodobacterales</taxon>
        <taxon>Paracoccaceae</taxon>
        <taxon>Histidinibacterium</taxon>
    </lineage>
</organism>
<dbReference type="Gene3D" id="3.40.50.300">
    <property type="entry name" value="P-loop containing nucleotide triphosphate hydrolases"/>
    <property type="match status" value="1"/>
</dbReference>
<keyword evidence="1" id="KW-0813">Transport</keyword>
<dbReference type="Proteomes" id="UP000268016">
    <property type="component" value="Unassembled WGS sequence"/>
</dbReference>
<dbReference type="InterPro" id="IPR003593">
    <property type="entry name" value="AAA+_ATPase"/>
</dbReference>